<reference evidence="4 5" key="1">
    <citation type="submission" date="2016-06" db="EMBL/GenBank/DDBJ databases">
        <title>Complete genome sequence of a saline-alkali tolerant type strain Dietzia timorensis ID05-A0528T.</title>
        <authorList>
            <person name="Wu X."/>
        </authorList>
    </citation>
    <scope>NUCLEOTIDE SEQUENCE [LARGE SCALE GENOMIC DNA]</scope>
    <source>
        <strain evidence="4 5">ID05-A0528</strain>
    </source>
</reference>
<dbReference type="Proteomes" id="UP000186104">
    <property type="component" value="Chromosome"/>
</dbReference>
<proteinExistence type="inferred from homology"/>
<dbReference type="SUPFAM" id="SSF63411">
    <property type="entry name" value="LuxS/MPP-like metallohydrolase"/>
    <property type="match status" value="2"/>
</dbReference>
<dbReference type="InterPro" id="IPR011765">
    <property type="entry name" value="Pept_M16_N"/>
</dbReference>
<dbReference type="Pfam" id="PF05193">
    <property type="entry name" value="Peptidase_M16_C"/>
    <property type="match status" value="1"/>
</dbReference>
<dbReference type="InterPro" id="IPR011249">
    <property type="entry name" value="Metalloenz_LuxS/M16"/>
</dbReference>
<dbReference type="AlphaFoldDB" id="A0A173LJX2"/>
<sequence length="452" mass="48249">MNTAKKATEGPRISELSSGVRVVSEEVPGLSGITCGVWLGMGSTDERPGTGGHSSEFGGMHFLEHVLFKGTTRFDAFEIASRTDAAGAEINAFTAKEHTCFHMQVPTGSEWEALEVLASVVVEGTCTDEAVNVERGVIADEIAGRDDDPEDLAGEIGYSMALPSHPLGRSILGDSSDLDALTPVALRRLHARSMDPENIVIAAVGPVAHDELCAHLEDSPFAGLTSRPAEARYAERAFDSPRLQPASGELAALRIDGQQTHVGLTVLTPARDDPRRPAVHVAAAVLGAGVSSRMFQGIREKYGVGYNVFAGVDQFGPAGVLQLGASAPASRARHLMTAVAEELGAFDVMPPDEEELGRATGYLRGAILLGYDDPMVRMGRLGRHLLERGEIITVEESIERLRRVRAADVADAWELILAQGWHTVVAGPGRERGLRKLASPLARHINDVGRAR</sequence>
<keyword evidence="4" id="KW-0645">Protease</keyword>
<dbReference type="PANTHER" id="PTHR11851">
    <property type="entry name" value="METALLOPROTEASE"/>
    <property type="match status" value="1"/>
</dbReference>
<protein>
    <submittedName>
        <fullName evidence="4">Putative zinc protease</fullName>
    </submittedName>
</protein>
<gene>
    <name evidence="4" type="ORF">BJL86_1814</name>
</gene>
<dbReference type="InterPro" id="IPR007863">
    <property type="entry name" value="Peptidase_M16_C"/>
</dbReference>
<feature type="domain" description="Peptidase M16 C-terminal" evidence="3">
    <location>
        <begin position="181"/>
        <end position="359"/>
    </location>
</feature>
<dbReference type="GO" id="GO:0008233">
    <property type="term" value="F:peptidase activity"/>
    <property type="evidence" value="ECO:0007669"/>
    <property type="project" value="UniProtKB-KW"/>
</dbReference>
<dbReference type="OrthoDB" id="9811314at2"/>
<keyword evidence="5" id="KW-1185">Reference proteome</keyword>
<organism evidence="4 5">
    <name type="scientific">Dietzia timorensis</name>
    <dbReference type="NCBI Taxonomy" id="499555"/>
    <lineage>
        <taxon>Bacteria</taxon>
        <taxon>Bacillati</taxon>
        <taxon>Actinomycetota</taxon>
        <taxon>Actinomycetes</taxon>
        <taxon>Mycobacteriales</taxon>
        <taxon>Dietziaceae</taxon>
        <taxon>Dietzia</taxon>
    </lineage>
</organism>
<dbReference type="GO" id="GO:0046872">
    <property type="term" value="F:metal ion binding"/>
    <property type="evidence" value="ECO:0007669"/>
    <property type="project" value="InterPro"/>
</dbReference>
<evidence type="ECO:0000313" key="4">
    <source>
        <dbReference type="EMBL" id="ANI92585.1"/>
    </source>
</evidence>
<dbReference type="PANTHER" id="PTHR11851:SF49">
    <property type="entry name" value="MITOCHONDRIAL-PROCESSING PEPTIDASE SUBUNIT ALPHA"/>
    <property type="match status" value="1"/>
</dbReference>
<name>A0A173LJX2_9ACTN</name>
<evidence type="ECO:0000259" key="3">
    <source>
        <dbReference type="Pfam" id="PF05193"/>
    </source>
</evidence>
<dbReference type="GO" id="GO:0006508">
    <property type="term" value="P:proteolysis"/>
    <property type="evidence" value="ECO:0007669"/>
    <property type="project" value="UniProtKB-KW"/>
</dbReference>
<evidence type="ECO:0000313" key="5">
    <source>
        <dbReference type="Proteomes" id="UP000186104"/>
    </source>
</evidence>
<dbReference type="KEGG" id="dtm:BJL86_1814"/>
<dbReference type="STRING" id="499555.BJL86_1814"/>
<dbReference type="EMBL" id="CP015961">
    <property type="protein sequence ID" value="ANI92585.1"/>
    <property type="molecule type" value="Genomic_DNA"/>
</dbReference>
<dbReference type="RefSeq" id="WP_067474229.1">
    <property type="nucleotide sequence ID" value="NZ_CP015961.1"/>
</dbReference>
<accession>A0A173LJX2</accession>
<dbReference type="InterPro" id="IPR050361">
    <property type="entry name" value="MPP/UQCRC_Complex"/>
</dbReference>
<evidence type="ECO:0000256" key="1">
    <source>
        <dbReference type="ARBA" id="ARBA00007261"/>
    </source>
</evidence>
<dbReference type="Gene3D" id="3.30.830.10">
    <property type="entry name" value="Metalloenzyme, LuxS/M16 peptidase-like"/>
    <property type="match status" value="2"/>
</dbReference>
<keyword evidence="4" id="KW-0378">Hydrolase</keyword>
<feature type="domain" description="Peptidase M16 N-terminal" evidence="2">
    <location>
        <begin position="21"/>
        <end position="174"/>
    </location>
</feature>
<dbReference type="Pfam" id="PF00675">
    <property type="entry name" value="Peptidase_M16"/>
    <property type="match status" value="1"/>
</dbReference>
<evidence type="ECO:0000259" key="2">
    <source>
        <dbReference type="Pfam" id="PF00675"/>
    </source>
</evidence>
<comment type="similarity">
    <text evidence="1">Belongs to the peptidase M16 family.</text>
</comment>